<dbReference type="EMBL" id="NKHF01000089">
    <property type="protein sequence ID" value="PCK30287.1"/>
    <property type="molecule type" value="Genomic_DNA"/>
</dbReference>
<gene>
    <name evidence="1" type="ORF">CEX98_18445</name>
</gene>
<protein>
    <submittedName>
        <fullName evidence="1">Uncharacterized protein</fullName>
    </submittedName>
</protein>
<name>A0A2A5JLN8_PSEO7</name>
<keyword evidence="2" id="KW-1185">Reference proteome</keyword>
<dbReference type="Proteomes" id="UP000228621">
    <property type="component" value="Unassembled WGS sequence"/>
</dbReference>
<dbReference type="AlphaFoldDB" id="A0A2A5JLN8"/>
<proteinExistence type="predicted"/>
<dbReference type="OrthoDB" id="6293832at2"/>
<comment type="caution">
    <text evidence="1">The sequence shown here is derived from an EMBL/GenBank/DDBJ whole genome shotgun (WGS) entry which is preliminary data.</text>
</comment>
<evidence type="ECO:0000313" key="2">
    <source>
        <dbReference type="Proteomes" id="UP000228621"/>
    </source>
</evidence>
<organism evidence="1 2">
    <name type="scientific">Pseudoalteromonas piscicida</name>
    <dbReference type="NCBI Taxonomy" id="43662"/>
    <lineage>
        <taxon>Bacteria</taxon>
        <taxon>Pseudomonadati</taxon>
        <taxon>Pseudomonadota</taxon>
        <taxon>Gammaproteobacteria</taxon>
        <taxon>Alteromonadales</taxon>
        <taxon>Pseudoalteromonadaceae</taxon>
        <taxon>Pseudoalteromonas</taxon>
    </lineage>
</organism>
<sequence length="66" mass="7172">MKLKLNKKCIKALSNDSKSIPANMTPQIAGGDVQANSPAGSILTDRYGDCWTGRNHSCREHTCQIP</sequence>
<evidence type="ECO:0000313" key="1">
    <source>
        <dbReference type="EMBL" id="PCK30287.1"/>
    </source>
</evidence>
<dbReference type="RefSeq" id="WP_099643487.1">
    <property type="nucleotide sequence ID" value="NZ_NKHF01000089.1"/>
</dbReference>
<accession>A0A2A5JLN8</accession>
<reference evidence="2" key="1">
    <citation type="journal article" date="2019" name="Genome Announc.">
        <title>Draft Genome Sequence of Pseudoalteromonas piscicida Strain 36Y ROTHPW, an Hypersaline Seawater Isolate from the South Coast of Sonora, Mexico.</title>
        <authorList>
            <person name="Sanchez-Diaz R."/>
            <person name="Molina-Garza Z.J."/>
            <person name="Cruz-Suarez L.E."/>
            <person name="Selvin J."/>
            <person name="Kiran G.S."/>
            <person name="Ibarra-Gamez J.C."/>
            <person name="Gomez-Gil B."/>
            <person name="Galaviz-Silva L."/>
        </authorList>
    </citation>
    <scope>NUCLEOTIDE SEQUENCE [LARGE SCALE GENOMIC DNA]</scope>
    <source>
        <strain evidence="2">36Y_RITHPW</strain>
    </source>
</reference>